<reference evidence="2" key="2">
    <citation type="submission" date="2025-09" db="UniProtKB">
        <authorList>
            <consortium name="Ensembl"/>
        </authorList>
    </citation>
    <scope>IDENTIFICATION</scope>
</reference>
<name>A0A8C5LIP3_JACJA</name>
<dbReference type="Ensembl" id="ENSJJAT00000031480.1">
    <property type="protein sequence ID" value="ENSJJAP00000024895.1"/>
    <property type="gene ID" value="ENSJJAG00000024232.1"/>
</dbReference>
<accession>A0A8C5LIP3</accession>
<proteinExistence type="predicted"/>
<dbReference type="OMA" id="GYTIQEQ"/>
<evidence type="ECO:0000313" key="3">
    <source>
        <dbReference type="Proteomes" id="UP000694385"/>
    </source>
</evidence>
<dbReference type="AlphaFoldDB" id="A0A8C5LIP3"/>
<sequence>MAYKLLQLAVCSTLLIEVLGAPFLFEDPANQFLRLKRHVYLPDYWESDHSANGWGTALADQAREAWTSLKTSAHHYLNMNTFTFHVPSSQ</sequence>
<dbReference type="GeneTree" id="ENSGT00950000183224"/>
<keyword evidence="3" id="KW-1185">Reference proteome</keyword>
<feature type="signal peptide" evidence="1">
    <location>
        <begin position="1"/>
        <end position="20"/>
    </location>
</feature>
<keyword evidence="1" id="KW-0732">Signal</keyword>
<reference evidence="2" key="1">
    <citation type="submission" date="2025-08" db="UniProtKB">
        <authorList>
            <consortium name="Ensembl"/>
        </authorList>
    </citation>
    <scope>IDENTIFICATION</scope>
</reference>
<evidence type="ECO:0000256" key="1">
    <source>
        <dbReference type="SAM" id="SignalP"/>
    </source>
</evidence>
<dbReference type="Proteomes" id="UP000694385">
    <property type="component" value="Unassembled WGS sequence"/>
</dbReference>
<organism evidence="2 3">
    <name type="scientific">Jaculus jaculus</name>
    <name type="common">Lesser Egyptian jerboa</name>
    <dbReference type="NCBI Taxonomy" id="51337"/>
    <lineage>
        <taxon>Eukaryota</taxon>
        <taxon>Metazoa</taxon>
        <taxon>Chordata</taxon>
        <taxon>Craniata</taxon>
        <taxon>Vertebrata</taxon>
        <taxon>Euteleostomi</taxon>
        <taxon>Mammalia</taxon>
        <taxon>Eutheria</taxon>
        <taxon>Euarchontoglires</taxon>
        <taxon>Glires</taxon>
        <taxon>Rodentia</taxon>
        <taxon>Myomorpha</taxon>
        <taxon>Dipodoidea</taxon>
        <taxon>Dipodidae</taxon>
        <taxon>Dipodinae</taxon>
        <taxon>Jaculus</taxon>
    </lineage>
</organism>
<evidence type="ECO:0000313" key="2">
    <source>
        <dbReference type="Ensembl" id="ENSJJAP00000024895.1"/>
    </source>
</evidence>
<feature type="chain" id="PRO_5034190485" evidence="1">
    <location>
        <begin position="21"/>
        <end position="90"/>
    </location>
</feature>
<protein>
    <submittedName>
        <fullName evidence="2">Predicted gene 5485</fullName>
    </submittedName>
</protein>